<feature type="compositionally biased region" description="Polar residues" evidence="8">
    <location>
        <begin position="370"/>
        <end position="381"/>
    </location>
</feature>
<proteinExistence type="predicted"/>
<organism evidence="10">
    <name type="scientific">Darwinula stevensoni</name>
    <dbReference type="NCBI Taxonomy" id="69355"/>
    <lineage>
        <taxon>Eukaryota</taxon>
        <taxon>Metazoa</taxon>
        <taxon>Ecdysozoa</taxon>
        <taxon>Arthropoda</taxon>
        <taxon>Crustacea</taxon>
        <taxon>Oligostraca</taxon>
        <taxon>Ostracoda</taxon>
        <taxon>Podocopa</taxon>
        <taxon>Podocopida</taxon>
        <taxon>Darwinulocopina</taxon>
        <taxon>Darwinuloidea</taxon>
        <taxon>Darwinulidae</taxon>
        <taxon>Darwinula</taxon>
    </lineage>
</organism>
<evidence type="ECO:0000256" key="4">
    <source>
        <dbReference type="ARBA" id="ARBA00022771"/>
    </source>
</evidence>
<evidence type="ECO:0000256" key="3">
    <source>
        <dbReference type="ARBA" id="ARBA00022737"/>
    </source>
</evidence>
<accession>A0A7R9A4U1</accession>
<dbReference type="FunFam" id="3.30.160.60:FF:002343">
    <property type="entry name" value="Zinc finger protein 33A"/>
    <property type="match status" value="1"/>
</dbReference>
<feature type="region of interest" description="Disordered" evidence="8">
    <location>
        <begin position="276"/>
        <end position="307"/>
    </location>
</feature>
<feature type="domain" description="C2H2-type" evidence="9">
    <location>
        <begin position="473"/>
        <end position="500"/>
    </location>
</feature>
<dbReference type="InterPro" id="IPR036236">
    <property type="entry name" value="Znf_C2H2_sf"/>
</dbReference>
<dbReference type="PANTHER" id="PTHR16515:SF49">
    <property type="entry name" value="GASTRULA ZINC FINGER PROTEIN XLCGF49.1-LIKE-RELATED"/>
    <property type="match status" value="1"/>
</dbReference>
<evidence type="ECO:0000256" key="6">
    <source>
        <dbReference type="ARBA" id="ARBA00023242"/>
    </source>
</evidence>
<dbReference type="PROSITE" id="PS00028">
    <property type="entry name" value="ZINC_FINGER_C2H2_1"/>
    <property type="match status" value="10"/>
</dbReference>
<evidence type="ECO:0000259" key="9">
    <source>
        <dbReference type="PROSITE" id="PS50157"/>
    </source>
</evidence>
<sequence>MAHHCLICDTIIDLNSGDPASYGVFSSFTLPYSNITIKQKVLDIMCLTIENHQMMHELVCATCFKVFSDIDEYEFRSKAAKKHVQEVYGQTLKKREKQQTSYESVVIFPNVSTVFQNNHVQPLQDEDSGSPAVKDSSTGEVGSDLEGDEKVCASFPSQSNNGRMENGAMSSKGLNGASRLDLSHFICRLCSVTFDTVEELGAHFLQHSDMYPYKCSICNHGFKHEESLLLHYGKVHGVYDPSRAAFMSEEVKKSIAEVQRTHCKVFMKEKIRELSETAQQKRKEKQTEKIENGVNDSEQSNKTFPCNGTQCDESFRTPFLMAEHMKENQIMPTEHNCNGCEKCISTSSPLIEADITSGTENVQISNEVPFTGSVNNASESGRPTEVSGGDKPGKQEHRSYKTTYRHKLIMKLRKKAVKGKSQTKMTKKNVDLPSMNCQAATVPKKCELCDEVLSSVQQYEQHRIQVHCEEGRFPCDVCNKTFKYLKGLDRHKKEHGERVEFACEICSKQFFRKDRFKKHLEKHERYGNDLSFSNRKKVIPKPKEDGTYACEICHKLFSGRKYYENHLETHSISYQHECDVCNRRFKSRKLMQCHKRRHTTVKSHSCNECGKEFADKSGLNAHKKSHSKVRDQICHICGKGFIRPAHLRDHLSIHSGYRKYKCADCGFGAVSLWKLRNHQRKHSGERPFLCGTCGRAFSQKSNLDAHHRIHTGEKRYSCDICGKGFDRRKPFEEHMKAVHPGTPAILSHGSSFAAVQLMPESAAAVAASIAVGLGIPQGAYPQAGAQ</sequence>
<feature type="domain" description="C2H2-type" evidence="9">
    <location>
        <begin position="632"/>
        <end position="659"/>
    </location>
</feature>
<feature type="domain" description="C2H2-type" evidence="9">
    <location>
        <begin position="716"/>
        <end position="744"/>
    </location>
</feature>
<reference evidence="10" key="1">
    <citation type="submission" date="2020-11" db="EMBL/GenBank/DDBJ databases">
        <authorList>
            <person name="Tran Van P."/>
        </authorList>
    </citation>
    <scope>NUCLEOTIDE SEQUENCE</scope>
</reference>
<dbReference type="Gene3D" id="3.30.160.60">
    <property type="entry name" value="Classic Zinc Finger"/>
    <property type="match status" value="8"/>
</dbReference>
<dbReference type="Pfam" id="PF12874">
    <property type="entry name" value="zf-met"/>
    <property type="match status" value="2"/>
</dbReference>
<feature type="domain" description="C2H2-type" evidence="9">
    <location>
        <begin position="213"/>
        <end position="241"/>
    </location>
</feature>
<dbReference type="PANTHER" id="PTHR16515">
    <property type="entry name" value="PR DOMAIN ZINC FINGER PROTEIN"/>
    <property type="match status" value="1"/>
</dbReference>
<feature type="compositionally biased region" description="Basic and acidic residues" evidence="8">
    <location>
        <begin position="276"/>
        <end position="291"/>
    </location>
</feature>
<dbReference type="GO" id="GO:0045893">
    <property type="term" value="P:positive regulation of DNA-templated transcription"/>
    <property type="evidence" value="ECO:0007669"/>
    <property type="project" value="UniProtKB-ARBA"/>
</dbReference>
<keyword evidence="5" id="KW-0862">Zinc</keyword>
<feature type="domain" description="C2H2-type" evidence="9">
    <location>
        <begin position="548"/>
        <end position="571"/>
    </location>
</feature>
<dbReference type="Proteomes" id="UP000677054">
    <property type="component" value="Unassembled WGS sequence"/>
</dbReference>
<keyword evidence="3" id="KW-0677">Repeat</keyword>
<feature type="domain" description="C2H2-type" evidence="9">
    <location>
        <begin position="660"/>
        <end position="687"/>
    </location>
</feature>
<dbReference type="GO" id="GO:0008270">
    <property type="term" value="F:zinc ion binding"/>
    <property type="evidence" value="ECO:0007669"/>
    <property type="project" value="UniProtKB-KW"/>
</dbReference>
<dbReference type="InterPro" id="IPR050331">
    <property type="entry name" value="Zinc_finger"/>
</dbReference>
<feature type="domain" description="C2H2-type" evidence="9">
    <location>
        <begin position="501"/>
        <end position="523"/>
    </location>
</feature>
<feature type="region of interest" description="Disordered" evidence="8">
    <location>
        <begin position="370"/>
        <end position="399"/>
    </location>
</feature>
<dbReference type="SMART" id="SM00355">
    <property type="entry name" value="ZnF_C2H2"/>
    <property type="match status" value="13"/>
</dbReference>
<evidence type="ECO:0000256" key="8">
    <source>
        <dbReference type="SAM" id="MobiDB-lite"/>
    </source>
</evidence>
<feature type="domain" description="C2H2-type" evidence="9">
    <location>
        <begin position="604"/>
        <end position="631"/>
    </location>
</feature>
<dbReference type="PROSITE" id="PS50157">
    <property type="entry name" value="ZINC_FINGER_C2H2_2"/>
    <property type="match status" value="11"/>
</dbReference>
<keyword evidence="4 7" id="KW-0863">Zinc-finger</keyword>
<dbReference type="GO" id="GO:0005694">
    <property type="term" value="C:chromosome"/>
    <property type="evidence" value="ECO:0007669"/>
    <property type="project" value="UniProtKB-ARBA"/>
</dbReference>
<feature type="domain" description="C2H2-type" evidence="9">
    <location>
        <begin position="185"/>
        <end position="212"/>
    </location>
</feature>
<dbReference type="Pfam" id="PF00096">
    <property type="entry name" value="zf-C2H2"/>
    <property type="match status" value="4"/>
</dbReference>
<keyword evidence="2" id="KW-0479">Metal-binding</keyword>
<evidence type="ECO:0000256" key="7">
    <source>
        <dbReference type="PROSITE-ProRule" id="PRU00042"/>
    </source>
</evidence>
<dbReference type="GO" id="GO:0043565">
    <property type="term" value="F:sequence-specific DNA binding"/>
    <property type="evidence" value="ECO:0007669"/>
    <property type="project" value="UniProtKB-ARBA"/>
</dbReference>
<dbReference type="FunFam" id="3.30.160.60:FF:001732">
    <property type="entry name" value="Zgc:162936"/>
    <property type="match status" value="1"/>
</dbReference>
<evidence type="ECO:0000313" key="10">
    <source>
        <dbReference type="EMBL" id="CAD7248256.1"/>
    </source>
</evidence>
<comment type="subcellular location">
    <subcellularLocation>
        <location evidence="1">Nucleus</location>
    </subcellularLocation>
</comment>
<dbReference type="FunFam" id="3.30.160.60:FF:000100">
    <property type="entry name" value="Zinc finger 45-like"/>
    <property type="match status" value="1"/>
</dbReference>
<dbReference type="Pfam" id="PF13912">
    <property type="entry name" value="zf-C2H2_6"/>
    <property type="match status" value="1"/>
</dbReference>
<dbReference type="InterPro" id="IPR013087">
    <property type="entry name" value="Znf_C2H2_type"/>
</dbReference>
<gene>
    <name evidence="10" type="ORF">DSTB1V02_LOCUS8076</name>
</gene>
<evidence type="ECO:0000313" key="11">
    <source>
        <dbReference type="Proteomes" id="UP000677054"/>
    </source>
</evidence>
<keyword evidence="6" id="KW-0539">Nucleus</keyword>
<dbReference type="AlphaFoldDB" id="A0A7R9A4U1"/>
<evidence type="ECO:0000256" key="1">
    <source>
        <dbReference type="ARBA" id="ARBA00004123"/>
    </source>
</evidence>
<dbReference type="SUPFAM" id="SSF57667">
    <property type="entry name" value="beta-beta-alpha zinc fingers"/>
    <property type="match status" value="6"/>
</dbReference>
<keyword evidence="11" id="KW-1185">Reference proteome</keyword>
<evidence type="ECO:0000256" key="2">
    <source>
        <dbReference type="ARBA" id="ARBA00022723"/>
    </source>
</evidence>
<name>A0A7R9A4U1_9CRUS</name>
<dbReference type="OrthoDB" id="6377414at2759"/>
<feature type="domain" description="C2H2-type" evidence="9">
    <location>
        <begin position="576"/>
        <end position="603"/>
    </location>
</feature>
<protein>
    <recommendedName>
        <fullName evidence="9">C2H2-type domain-containing protein</fullName>
    </recommendedName>
</protein>
<feature type="domain" description="C2H2-type" evidence="9">
    <location>
        <begin position="688"/>
        <end position="715"/>
    </location>
</feature>
<dbReference type="EMBL" id="CAJPEV010001767">
    <property type="protein sequence ID" value="CAG0894249.1"/>
    <property type="molecule type" value="Genomic_DNA"/>
</dbReference>
<feature type="compositionally biased region" description="Polar residues" evidence="8">
    <location>
        <begin position="294"/>
        <end position="307"/>
    </location>
</feature>
<feature type="region of interest" description="Disordered" evidence="8">
    <location>
        <begin position="121"/>
        <end position="145"/>
    </location>
</feature>
<dbReference type="EMBL" id="LR901284">
    <property type="protein sequence ID" value="CAD7248256.1"/>
    <property type="molecule type" value="Genomic_DNA"/>
</dbReference>
<evidence type="ECO:0000256" key="5">
    <source>
        <dbReference type="ARBA" id="ARBA00022833"/>
    </source>
</evidence>
<dbReference type="GO" id="GO:0005634">
    <property type="term" value="C:nucleus"/>
    <property type="evidence" value="ECO:0007669"/>
    <property type="project" value="UniProtKB-SubCell"/>
</dbReference>